<dbReference type="Proteomes" id="UP001596175">
    <property type="component" value="Unassembled WGS sequence"/>
</dbReference>
<dbReference type="PANTHER" id="PTHR43481">
    <property type="entry name" value="FRUCTOSE-1-PHOSPHATE PHOSPHATASE"/>
    <property type="match status" value="1"/>
</dbReference>
<dbReference type="PRINTS" id="PR00413">
    <property type="entry name" value="HADHALOGNASE"/>
</dbReference>
<dbReference type="NCBIfam" id="TIGR01509">
    <property type="entry name" value="HAD-SF-IA-v3"/>
    <property type="match status" value="1"/>
</dbReference>
<organism evidence="1 2">
    <name type="scientific">Actinomycetospora rhizophila</name>
    <dbReference type="NCBI Taxonomy" id="1416876"/>
    <lineage>
        <taxon>Bacteria</taxon>
        <taxon>Bacillati</taxon>
        <taxon>Actinomycetota</taxon>
        <taxon>Actinomycetes</taxon>
        <taxon>Pseudonocardiales</taxon>
        <taxon>Pseudonocardiaceae</taxon>
        <taxon>Actinomycetospora</taxon>
    </lineage>
</organism>
<keyword evidence="2" id="KW-1185">Reference proteome</keyword>
<evidence type="ECO:0000313" key="1">
    <source>
        <dbReference type="EMBL" id="MFC5141641.1"/>
    </source>
</evidence>
<dbReference type="InterPro" id="IPR006439">
    <property type="entry name" value="HAD-SF_hydro_IA"/>
</dbReference>
<dbReference type="InterPro" id="IPR036412">
    <property type="entry name" value="HAD-like_sf"/>
</dbReference>
<dbReference type="Pfam" id="PF00702">
    <property type="entry name" value="Hydrolase"/>
    <property type="match status" value="1"/>
</dbReference>
<protein>
    <submittedName>
        <fullName evidence="1">HAD family hydrolase</fullName>
    </submittedName>
</protein>
<dbReference type="CDD" id="cd07505">
    <property type="entry name" value="HAD_BPGM-like"/>
    <property type="match status" value="1"/>
</dbReference>
<dbReference type="RefSeq" id="WP_378023781.1">
    <property type="nucleotide sequence ID" value="NZ_JBHSKG010000017.1"/>
</dbReference>
<gene>
    <name evidence="1" type="ORF">ACFPK1_25620</name>
</gene>
<dbReference type="EMBL" id="JBHSKG010000017">
    <property type="protein sequence ID" value="MFC5141641.1"/>
    <property type="molecule type" value="Genomic_DNA"/>
</dbReference>
<dbReference type="SFLD" id="SFLDG01129">
    <property type="entry name" value="C1.5:_HAD__Beta-PGM__Phosphata"/>
    <property type="match status" value="1"/>
</dbReference>
<reference evidence="2" key="1">
    <citation type="journal article" date="2019" name="Int. J. Syst. Evol. Microbiol.">
        <title>The Global Catalogue of Microorganisms (GCM) 10K type strain sequencing project: providing services to taxonomists for standard genome sequencing and annotation.</title>
        <authorList>
            <consortium name="The Broad Institute Genomics Platform"/>
            <consortium name="The Broad Institute Genome Sequencing Center for Infectious Disease"/>
            <person name="Wu L."/>
            <person name="Ma J."/>
        </authorList>
    </citation>
    <scope>NUCLEOTIDE SEQUENCE [LARGE SCALE GENOMIC DNA]</scope>
    <source>
        <strain evidence="2">XZYJ18</strain>
    </source>
</reference>
<name>A0ABV9ZJH1_9PSEU</name>
<dbReference type="Gene3D" id="3.40.50.1000">
    <property type="entry name" value="HAD superfamily/HAD-like"/>
    <property type="match status" value="1"/>
</dbReference>
<sequence length="235" mass="24901">MELEAVLWDMDGTLVDSERLWDVSLADLAAHLGGTLSAATREDLVGSSLRRSVSTVRAEVGLDPADEAAVHADGRWLLERTKVLFADDLPWRPGAREALAAVRDAGLATALVTSTYRELTDVALDTIGRGFFDVTVCGDEVPATKPDPAPYRRAAELLGVDVTACVAVEDSPTGTRSAVAAGATVLVVPSEVAVPPGERRVLREGLVGLTVDELRMVLLGDAAARDDHRTRADAH</sequence>
<dbReference type="GO" id="GO:0016787">
    <property type="term" value="F:hydrolase activity"/>
    <property type="evidence" value="ECO:0007669"/>
    <property type="project" value="UniProtKB-KW"/>
</dbReference>
<accession>A0ABV9ZJH1</accession>
<comment type="caution">
    <text evidence="1">The sequence shown here is derived from an EMBL/GenBank/DDBJ whole genome shotgun (WGS) entry which is preliminary data.</text>
</comment>
<dbReference type="SUPFAM" id="SSF56784">
    <property type="entry name" value="HAD-like"/>
    <property type="match status" value="1"/>
</dbReference>
<dbReference type="PANTHER" id="PTHR43481:SF4">
    <property type="entry name" value="GLYCEROL-1-PHOSPHATE PHOSPHOHYDROLASE 1-RELATED"/>
    <property type="match status" value="1"/>
</dbReference>
<proteinExistence type="predicted"/>
<dbReference type="InterPro" id="IPR051806">
    <property type="entry name" value="HAD-like_SPP"/>
</dbReference>
<dbReference type="Gene3D" id="1.10.150.240">
    <property type="entry name" value="Putative phosphatase, domain 2"/>
    <property type="match status" value="1"/>
</dbReference>
<evidence type="ECO:0000313" key="2">
    <source>
        <dbReference type="Proteomes" id="UP001596175"/>
    </source>
</evidence>
<keyword evidence="1" id="KW-0378">Hydrolase</keyword>
<dbReference type="InterPro" id="IPR023214">
    <property type="entry name" value="HAD_sf"/>
</dbReference>
<dbReference type="SFLD" id="SFLDS00003">
    <property type="entry name" value="Haloacid_Dehalogenase"/>
    <property type="match status" value="1"/>
</dbReference>
<dbReference type="InterPro" id="IPR023198">
    <property type="entry name" value="PGP-like_dom2"/>
</dbReference>